<organism evidence="3 4">
    <name type="scientific">Marinomonas communis</name>
    <dbReference type="NCBI Taxonomy" id="28254"/>
    <lineage>
        <taxon>Bacteria</taxon>
        <taxon>Pseudomonadati</taxon>
        <taxon>Pseudomonadota</taxon>
        <taxon>Gammaproteobacteria</taxon>
        <taxon>Oceanospirillales</taxon>
        <taxon>Oceanospirillaceae</taxon>
        <taxon>Marinomonas</taxon>
    </lineage>
</organism>
<comment type="caution">
    <text evidence="3">The sequence shown here is derived from an EMBL/GenBank/DDBJ whole genome shotgun (WGS) entry which is preliminary data.</text>
</comment>
<feature type="transmembrane region" description="Helical" evidence="1">
    <location>
        <begin position="17"/>
        <end position="36"/>
    </location>
</feature>
<dbReference type="RefSeq" id="WP_133559512.1">
    <property type="nucleotide sequence ID" value="NZ_SNZA01000001.1"/>
</dbReference>
<feature type="transmembrane region" description="Helical" evidence="1">
    <location>
        <begin position="218"/>
        <end position="244"/>
    </location>
</feature>
<protein>
    <submittedName>
        <fullName evidence="3">Spore maturation protein SpmB</fullName>
    </submittedName>
</protein>
<feature type="transmembrane region" description="Helical" evidence="1">
    <location>
        <begin position="180"/>
        <end position="198"/>
    </location>
</feature>
<keyword evidence="4" id="KW-1185">Reference proteome</keyword>
<keyword evidence="1" id="KW-0812">Transmembrane</keyword>
<dbReference type="InterPro" id="IPR011642">
    <property type="entry name" value="Gate_dom"/>
</dbReference>
<feature type="transmembrane region" description="Helical" evidence="1">
    <location>
        <begin position="94"/>
        <end position="114"/>
    </location>
</feature>
<evidence type="ECO:0000259" key="2">
    <source>
        <dbReference type="Pfam" id="PF07670"/>
    </source>
</evidence>
<proteinExistence type="predicted"/>
<name>A0A4R6X9Z1_9GAMM</name>
<reference evidence="3 4" key="1">
    <citation type="submission" date="2019-03" db="EMBL/GenBank/DDBJ databases">
        <title>Genomic Encyclopedia of Type Strains, Phase IV (KMG-IV): sequencing the most valuable type-strain genomes for metagenomic binning, comparative biology and taxonomic classification.</title>
        <authorList>
            <person name="Goeker M."/>
        </authorList>
    </citation>
    <scope>NUCLEOTIDE SEQUENCE [LARGE SCALE GENOMIC DNA]</scope>
    <source>
        <strain evidence="3 4">DSM 5604</strain>
    </source>
</reference>
<keyword evidence="1" id="KW-1133">Transmembrane helix</keyword>
<sequence length="310" mass="33408">MDFIENIQNSGRLAIDLVLYLMLPITVVMGGLMKVIENKRILAWLSVKLSAVTHTFGASGLSVIASTKMLFVSSVAPFPTLAKIDLMEQDQRKLAASMALVLTLTQGNISFPMIAYGVNIWVLLASSIIGGVLASAFTYYVLMRNQSAYANGTEAIEEGPKVKKTIVQSLSDGGMEGMKIAINMIPMLIITIFILTILKDLHVIDVLTKWLEPIFSSLGLPGAAVLPIITKYIAGGTAYLGVIIDQVEQGTLTARDLNIIVGLASNPVDLVGLALFSAIGPRIGKIFRYALMGALFGLLVRAVIHIVWFI</sequence>
<dbReference type="Pfam" id="PF07670">
    <property type="entry name" value="Gate"/>
    <property type="match status" value="1"/>
</dbReference>
<accession>A0A4R6X9Z1</accession>
<feature type="transmembrane region" description="Helical" evidence="1">
    <location>
        <begin position="56"/>
        <end position="82"/>
    </location>
</feature>
<feature type="transmembrane region" description="Helical" evidence="1">
    <location>
        <begin position="286"/>
        <end position="309"/>
    </location>
</feature>
<dbReference type="Proteomes" id="UP000295729">
    <property type="component" value="Unassembled WGS sequence"/>
</dbReference>
<dbReference type="EMBL" id="SNZA01000001">
    <property type="protein sequence ID" value="TDR14869.1"/>
    <property type="molecule type" value="Genomic_DNA"/>
</dbReference>
<feature type="domain" description="Nucleoside transporter/FeoB GTPase Gate" evidence="2">
    <location>
        <begin position="182"/>
        <end position="244"/>
    </location>
</feature>
<evidence type="ECO:0000256" key="1">
    <source>
        <dbReference type="SAM" id="Phobius"/>
    </source>
</evidence>
<feature type="transmembrane region" description="Helical" evidence="1">
    <location>
        <begin position="256"/>
        <end position="280"/>
    </location>
</feature>
<dbReference type="OrthoDB" id="1949361at2"/>
<dbReference type="AlphaFoldDB" id="A0A4R6X9Z1"/>
<evidence type="ECO:0000313" key="3">
    <source>
        <dbReference type="EMBL" id="TDR14869.1"/>
    </source>
</evidence>
<evidence type="ECO:0000313" key="4">
    <source>
        <dbReference type="Proteomes" id="UP000295729"/>
    </source>
</evidence>
<keyword evidence="1" id="KW-0472">Membrane</keyword>
<gene>
    <name evidence="3" type="ORF">C8D85_0218</name>
</gene>
<feature type="transmembrane region" description="Helical" evidence="1">
    <location>
        <begin position="120"/>
        <end position="142"/>
    </location>
</feature>